<evidence type="ECO:0000313" key="1">
    <source>
        <dbReference type="EMBL" id="MDO0821700.1"/>
    </source>
</evidence>
<sequence length="85" mass="9079">MENQLLFQLLIKITDAVEQGTSKEIPEMAIQYFSSTLGAEACALYLQKLEHIGLAGQINADAEFAFADAWGGEALPCGDSISSAL</sequence>
<dbReference type="Proteomes" id="UP001176021">
    <property type="component" value="Unassembled WGS sequence"/>
</dbReference>
<keyword evidence="2" id="KW-1185">Reference proteome</keyword>
<organism evidence="1 2">
    <name type="scientific">Desulfosporosinus nitroreducens</name>
    <dbReference type="NCBI Taxonomy" id="2018668"/>
    <lineage>
        <taxon>Bacteria</taxon>
        <taxon>Bacillati</taxon>
        <taxon>Bacillota</taxon>
        <taxon>Clostridia</taxon>
        <taxon>Eubacteriales</taxon>
        <taxon>Desulfitobacteriaceae</taxon>
        <taxon>Desulfosporosinus</taxon>
    </lineage>
</organism>
<dbReference type="RefSeq" id="WP_252468225.1">
    <property type="nucleotide sequence ID" value="NZ_JAMHFY010000005.1"/>
</dbReference>
<dbReference type="EMBL" id="JAMJEV010000002">
    <property type="protein sequence ID" value="MDO0821700.1"/>
    <property type="molecule type" value="Genomic_DNA"/>
</dbReference>
<comment type="caution">
    <text evidence="1">The sequence shown here is derived from an EMBL/GenBank/DDBJ whole genome shotgun (WGS) entry which is preliminary data.</text>
</comment>
<protein>
    <submittedName>
        <fullName evidence="1">Uncharacterized protein</fullName>
    </submittedName>
</protein>
<evidence type="ECO:0000313" key="2">
    <source>
        <dbReference type="Proteomes" id="UP001176021"/>
    </source>
</evidence>
<reference evidence="1" key="1">
    <citation type="submission" date="2022-05" db="EMBL/GenBank/DDBJ databases">
        <title>Expanded diversity of anoxic marine methylotrophy in a Black Sea sulfate reducing microorganism.</title>
        <authorList>
            <person name="Fischer P.Q."/>
            <person name="Stams A.J.M."/>
            <person name="Villanueva L."/>
            <person name="Sousa D.Z."/>
        </authorList>
    </citation>
    <scope>NUCLEOTIDE SEQUENCE</scope>
    <source>
        <strain evidence="1">P130</strain>
    </source>
</reference>
<gene>
    <name evidence="1" type="ORF">M8H41_02340</name>
</gene>
<name>A0ABT8QM37_9FIRM</name>
<accession>A0ABT8QM37</accession>
<proteinExistence type="predicted"/>